<protein>
    <recommendedName>
        <fullName evidence="3">Thioesterase family protein</fullName>
    </recommendedName>
</protein>
<dbReference type="Gene3D" id="3.10.129.10">
    <property type="entry name" value="Hotdog Thioesterase"/>
    <property type="match status" value="1"/>
</dbReference>
<gene>
    <name evidence="1" type="ORF">GCM10009560_76780</name>
</gene>
<keyword evidence="2" id="KW-1185">Reference proteome</keyword>
<evidence type="ECO:0000313" key="1">
    <source>
        <dbReference type="EMBL" id="GAA0953693.1"/>
    </source>
</evidence>
<evidence type="ECO:0008006" key="3">
    <source>
        <dbReference type="Google" id="ProtNLM"/>
    </source>
</evidence>
<comment type="caution">
    <text evidence="1">The sequence shown here is derived from an EMBL/GenBank/DDBJ whole genome shotgun (WGS) entry which is preliminary data.</text>
</comment>
<evidence type="ECO:0000313" key="2">
    <source>
        <dbReference type="Proteomes" id="UP001501578"/>
    </source>
</evidence>
<sequence length="238" mass="24654">MTTAALQTVLTVPERFQGPKGIANGGWLAGTVAETLGGNGSAVEVTLHAPTPVETELCLEHVANTASLRHGDTLLAEAIPVAEELPAPAFVRFADAARAEAGFAGWRGHAFPDCFVCGLREPGDGLRVFPGPVEGTDLVAAGWRVPFTVAEEDGVPASIVTAALDCVTGWAHFAPGESALLGRLTVQIHRSVYPGGAYSVVGRATGREGRKLFGESAIYDGDGTLVAAARATWITPRA</sequence>
<dbReference type="InterPro" id="IPR029069">
    <property type="entry name" value="HotDog_dom_sf"/>
</dbReference>
<name>A0ABP4BQZ4_9ACTN</name>
<organism evidence="1 2">
    <name type="scientific">Nonomuraea longicatena</name>
    <dbReference type="NCBI Taxonomy" id="83682"/>
    <lineage>
        <taxon>Bacteria</taxon>
        <taxon>Bacillati</taxon>
        <taxon>Actinomycetota</taxon>
        <taxon>Actinomycetes</taxon>
        <taxon>Streptosporangiales</taxon>
        <taxon>Streptosporangiaceae</taxon>
        <taxon>Nonomuraea</taxon>
    </lineage>
</organism>
<dbReference type="SUPFAM" id="SSF54637">
    <property type="entry name" value="Thioesterase/thiol ester dehydrase-isomerase"/>
    <property type="match status" value="1"/>
</dbReference>
<proteinExistence type="predicted"/>
<dbReference type="EMBL" id="BAAAHQ010000060">
    <property type="protein sequence ID" value="GAA0953693.1"/>
    <property type="molecule type" value="Genomic_DNA"/>
</dbReference>
<dbReference type="Proteomes" id="UP001501578">
    <property type="component" value="Unassembled WGS sequence"/>
</dbReference>
<accession>A0ABP4BQZ4</accession>
<reference evidence="2" key="1">
    <citation type="journal article" date="2019" name="Int. J. Syst. Evol. Microbiol.">
        <title>The Global Catalogue of Microorganisms (GCM) 10K type strain sequencing project: providing services to taxonomists for standard genome sequencing and annotation.</title>
        <authorList>
            <consortium name="The Broad Institute Genomics Platform"/>
            <consortium name="The Broad Institute Genome Sequencing Center for Infectious Disease"/>
            <person name="Wu L."/>
            <person name="Ma J."/>
        </authorList>
    </citation>
    <scope>NUCLEOTIDE SEQUENCE [LARGE SCALE GENOMIC DNA]</scope>
    <source>
        <strain evidence="2">JCM 11136</strain>
    </source>
</reference>
<dbReference type="RefSeq" id="WP_343955247.1">
    <property type="nucleotide sequence ID" value="NZ_BAAAHQ010000060.1"/>
</dbReference>